<evidence type="ECO:0000313" key="21">
    <source>
        <dbReference type="Proteomes" id="UP000093482"/>
    </source>
</evidence>
<dbReference type="InterPro" id="IPR017203">
    <property type="entry name" value="Sig_transdc_His_kinase_NreB"/>
</dbReference>
<dbReference type="Pfam" id="PF13188">
    <property type="entry name" value="PAS_8"/>
    <property type="match status" value="1"/>
</dbReference>
<dbReference type="RefSeq" id="WP_066463784.1">
    <property type="nucleotide sequence ID" value="NZ_MATO01000031.1"/>
</dbReference>
<dbReference type="Gene3D" id="1.20.5.1930">
    <property type="match status" value="1"/>
</dbReference>
<dbReference type="PANTHER" id="PTHR24421">
    <property type="entry name" value="NITRATE/NITRITE SENSOR PROTEIN NARX-RELATED"/>
    <property type="match status" value="1"/>
</dbReference>
<evidence type="ECO:0000256" key="16">
    <source>
        <dbReference type="PIRNR" id="PIRNR037432"/>
    </source>
</evidence>
<dbReference type="PROSITE" id="PS50112">
    <property type="entry name" value="PAS"/>
    <property type="match status" value="1"/>
</dbReference>
<organism evidence="20 21">
    <name type="scientific">Caryophanon latum</name>
    <dbReference type="NCBI Taxonomy" id="33977"/>
    <lineage>
        <taxon>Bacteria</taxon>
        <taxon>Bacillati</taxon>
        <taxon>Bacillota</taxon>
        <taxon>Bacilli</taxon>
        <taxon>Bacillales</taxon>
        <taxon>Caryophanaceae</taxon>
        <taxon>Caryophanon</taxon>
    </lineage>
</organism>
<comment type="subcellular location">
    <subcellularLocation>
        <location evidence="3">Cytoplasm</location>
    </subcellularLocation>
</comment>
<evidence type="ECO:0000256" key="13">
    <source>
        <dbReference type="ARBA" id="ARBA00023012"/>
    </source>
</evidence>
<dbReference type="GO" id="GO:0046983">
    <property type="term" value="F:protein dimerization activity"/>
    <property type="evidence" value="ECO:0007669"/>
    <property type="project" value="InterPro"/>
</dbReference>
<comment type="function">
    <text evidence="15">Member of the two-component regulatory system NreB/NreC involved in the control of dissimilatory nitrate/nitrite reduction in response to oxygen. NreB functions as a direct oxygen sensor histidine kinase which is autophosphorylated, in the absence of oxygen, probably at the conserved histidine residue, and transfers its phosphate group probably to a conserved aspartate residue of NreC. NreB/NreC activates the expression of the nitrate (narGHJI) and nitrite (nir) reductase operons, as well as the putative nitrate transporter gene narT.</text>
</comment>
<evidence type="ECO:0000256" key="1">
    <source>
        <dbReference type="ARBA" id="ARBA00000085"/>
    </source>
</evidence>
<sequence length="346" mass="39383">MTLTNNYFKEIYEHIQDGIIVMTASRTIVMMNPAAERLTGWRVGESVPYCTYCQERVKASGEPTCYLIANSEVPSFLSQMPTYHGKQIDVEMSTAAIYANTESGETEYLLVLRDQELLKKAQEVDITKKMMHALIDARESEHKRLAQELHDGVGQSLFTVSVALQAVNSFIHDNPKLSSYITEVQHELQRAMDDVKAYSHRLRPHSLDQLGLVPTIQTMLQHFDKNMPHISFACQSHNVERYTPDVEINVYRVVQEAIHNVLKYANAKHVSVTLSDDADYLRVTITDDGIGFDRKQLQSEGLGLKHMEERMAFIDGACRITSVLGEGTTIELRIPRWQNDEHIISR</sequence>
<dbReference type="InterPro" id="IPR035965">
    <property type="entry name" value="PAS-like_dom_sf"/>
</dbReference>
<comment type="cofactor">
    <cofactor evidence="2">
        <name>[4Fe-4S] cluster</name>
        <dbReference type="ChEBI" id="CHEBI:49883"/>
    </cofactor>
</comment>
<keyword evidence="12" id="KW-0408">Iron</keyword>
<evidence type="ECO:0000256" key="9">
    <source>
        <dbReference type="ARBA" id="ARBA00022741"/>
    </source>
</evidence>
<evidence type="ECO:0000256" key="12">
    <source>
        <dbReference type="ARBA" id="ARBA00023004"/>
    </source>
</evidence>
<evidence type="ECO:0000256" key="11">
    <source>
        <dbReference type="ARBA" id="ARBA00022840"/>
    </source>
</evidence>
<evidence type="ECO:0000256" key="3">
    <source>
        <dbReference type="ARBA" id="ARBA00004496"/>
    </source>
</evidence>
<dbReference type="OrthoDB" id="9781904at2"/>
<dbReference type="InterPro" id="IPR011712">
    <property type="entry name" value="Sig_transdc_His_kin_sub3_dim/P"/>
</dbReference>
<dbReference type="SUPFAM" id="SSF55785">
    <property type="entry name" value="PYP-like sensor domain (PAS domain)"/>
    <property type="match status" value="1"/>
</dbReference>
<feature type="domain" description="Histidine kinase" evidence="18">
    <location>
        <begin position="250"/>
        <end position="338"/>
    </location>
</feature>
<keyword evidence="8" id="KW-0479">Metal-binding</keyword>
<dbReference type="GO" id="GO:0051539">
    <property type="term" value="F:4 iron, 4 sulfur cluster binding"/>
    <property type="evidence" value="ECO:0007669"/>
    <property type="project" value="UniProtKB-KW"/>
</dbReference>
<evidence type="ECO:0000259" key="18">
    <source>
        <dbReference type="PROSITE" id="PS50109"/>
    </source>
</evidence>
<evidence type="ECO:0000256" key="15">
    <source>
        <dbReference type="ARBA" id="ARBA00024827"/>
    </source>
</evidence>
<evidence type="ECO:0000259" key="19">
    <source>
        <dbReference type="PROSITE" id="PS50112"/>
    </source>
</evidence>
<accession>A0A1C0YV88</accession>
<dbReference type="GO" id="GO:0005737">
    <property type="term" value="C:cytoplasm"/>
    <property type="evidence" value="ECO:0007669"/>
    <property type="project" value="UniProtKB-SubCell"/>
</dbReference>
<dbReference type="AlphaFoldDB" id="A0A1C0YV88"/>
<dbReference type="PRINTS" id="PR00344">
    <property type="entry name" value="BCTRLSENSOR"/>
</dbReference>
<proteinExistence type="predicted"/>
<keyword evidence="7 16" id="KW-0808">Transferase</keyword>
<dbReference type="InterPro" id="IPR050482">
    <property type="entry name" value="Sensor_HK_TwoCompSys"/>
</dbReference>
<name>A0A1C0YV88_9BACL</name>
<evidence type="ECO:0000256" key="5">
    <source>
        <dbReference type="ARBA" id="ARBA00022490"/>
    </source>
</evidence>
<dbReference type="Pfam" id="PF02518">
    <property type="entry name" value="HATPase_c"/>
    <property type="match status" value="1"/>
</dbReference>
<protein>
    <recommendedName>
        <fullName evidence="16">Sensor histidine kinase</fullName>
        <ecNumber evidence="16">2.7.13.3</ecNumber>
    </recommendedName>
</protein>
<gene>
    <name evidence="20" type="ORF">A6K76_10100</name>
</gene>
<dbReference type="EC" id="2.7.13.3" evidence="16"/>
<evidence type="ECO:0000256" key="10">
    <source>
        <dbReference type="ARBA" id="ARBA00022777"/>
    </source>
</evidence>
<comment type="catalytic activity">
    <reaction evidence="1 16">
        <text>ATP + protein L-histidine = ADP + protein N-phospho-L-histidine.</text>
        <dbReference type="EC" id="2.7.13.3"/>
    </reaction>
</comment>
<dbReference type="InterPro" id="IPR003594">
    <property type="entry name" value="HATPase_dom"/>
</dbReference>
<dbReference type="PIRSF" id="PIRSF037432">
    <property type="entry name" value="STHK_NreB"/>
    <property type="match status" value="1"/>
</dbReference>
<evidence type="ECO:0000256" key="4">
    <source>
        <dbReference type="ARBA" id="ARBA00022485"/>
    </source>
</evidence>
<dbReference type="CDD" id="cd16917">
    <property type="entry name" value="HATPase_UhpB-NarQ-NarX-like"/>
    <property type="match status" value="1"/>
</dbReference>
<evidence type="ECO:0000256" key="17">
    <source>
        <dbReference type="PIRSR" id="PIRSR037432-51"/>
    </source>
</evidence>
<dbReference type="PROSITE" id="PS50109">
    <property type="entry name" value="HIS_KIN"/>
    <property type="match status" value="1"/>
</dbReference>
<dbReference type="PANTHER" id="PTHR24421:SF10">
    <property type="entry name" value="NITRATE_NITRITE SENSOR PROTEIN NARQ"/>
    <property type="match status" value="1"/>
</dbReference>
<dbReference type="Gene3D" id="3.30.450.20">
    <property type="entry name" value="PAS domain"/>
    <property type="match status" value="1"/>
</dbReference>
<reference evidence="20 21" key="1">
    <citation type="submission" date="2016-07" db="EMBL/GenBank/DDBJ databases">
        <title>Caryophanon latum genome sequencing.</title>
        <authorList>
            <person name="Verma A."/>
            <person name="Pal Y."/>
            <person name="Krishnamurthi S."/>
        </authorList>
    </citation>
    <scope>NUCLEOTIDE SEQUENCE [LARGE SCALE GENOMIC DNA]</scope>
    <source>
        <strain evidence="20 21">DSM 14151</strain>
    </source>
</reference>
<evidence type="ECO:0000256" key="6">
    <source>
        <dbReference type="ARBA" id="ARBA00022553"/>
    </source>
</evidence>
<evidence type="ECO:0000256" key="8">
    <source>
        <dbReference type="ARBA" id="ARBA00022723"/>
    </source>
</evidence>
<dbReference type="InterPro" id="IPR036890">
    <property type="entry name" value="HATPase_C_sf"/>
</dbReference>
<dbReference type="InterPro" id="IPR004358">
    <property type="entry name" value="Sig_transdc_His_kin-like_C"/>
</dbReference>
<dbReference type="Pfam" id="PF07730">
    <property type="entry name" value="HisKA_3"/>
    <property type="match status" value="1"/>
</dbReference>
<keyword evidence="13 16" id="KW-0902">Two-component regulatory system</keyword>
<keyword evidence="21" id="KW-1185">Reference proteome</keyword>
<dbReference type="Proteomes" id="UP000093482">
    <property type="component" value="Unassembled WGS sequence"/>
</dbReference>
<keyword evidence="5" id="KW-0963">Cytoplasm</keyword>
<dbReference type="Gene3D" id="3.30.565.10">
    <property type="entry name" value="Histidine kinase-like ATPase, C-terminal domain"/>
    <property type="match status" value="1"/>
</dbReference>
<dbReference type="NCBIfam" id="TIGR00229">
    <property type="entry name" value="sensory_box"/>
    <property type="match status" value="1"/>
</dbReference>
<comment type="caution">
    <text evidence="20">The sequence shown here is derived from an EMBL/GenBank/DDBJ whole genome shotgun (WGS) entry which is preliminary data.</text>
</comment>
<dbReference type="SUPFAM" id="SSF55874">
    <property type="entry name" value="ATPase domain of HSP90 chaperone/DNA topoisomerase II/histidine kinase"/>
    <property type="match status" value="1"/>
</dbReference>
<dbReference type="GO" id="GO:0000155">
    <property type="term" value="F:phosphorelay sensor kinase activity"/>
    <property type="evidence" value="ECO:0007669"/>
    <property type="project" value="InterPro"/>
</dbReference>
<evidence type="ECO:0000256" key="2">
    <source>
        <dbReference type="ARBA" id="ARBA00001966"/>
    </source>
</evidence>
<dbReference type="SMART" id="SM00387">
    <property type="entry name" value="HATPase_c"/>
    <property type="match status" value="1"/>
</dbReference>
<keyword evidence="11 16" id="KW-0067">ATP-binding</keyword>
<evidence type="ECO:0000256" key="7">
    <source>
        <dbReference type="ARBA" id="ARBA00022679"/>
    </source>
</evidence>
<keyword evidence="10 16" id="KW-0418">Kinase</keyword>
<evidence type="ECO:0000256" key="14">
    <source>
        <dbReference type="ARBA" id="ARBA00023014"/>
    </source>
</evidence>
<dbReference type="InterPro" id="IPR000014">
    <property type="entry name" value="PAS"/>
</dbReference>
<dbReference type="GO" id="GO:0016020">
    <property type="term" value="C:membrane"/>
    <property type="evidence" value="ECO:0007669"/>
    <property type="project" value="InterPro"/>
</dbReference>
<keyword evidence="14" id="KW-0411">Iron-sulfur</keyword>
<dbReference type="GO" id="GO:0005506">
    <property type="term" value="F:iron ion binding"/>
    <property type="evidence" value="ECO:0007669"/>
    <property type="project" value="InterPro"/>
</dbReference>
<dbReference type="InterPro" id="IPR005467">
    <property type="entry name" value="His_kinase_dom"/>
</dbReference>
<evidence type="ECO:0000313" key="20">
    <source>
        <dbReference type="EMBL" id="OCS91087.1"/>
    </source>
</evidence>
<dbReference type="EMBL" id="MATO01000031">
    <property type="protein sequence ID" value="OCS91087.1"/>
    <property type="molecule type" value="Genomic_DNA"/>
</dbReference>
<feature type="domain" description="PAS" evidence="19">
    <location>
        <begin position="4"/>
        <end position="45"/>
    </location>
</feature>
<dbReference type="GO" id="GO:0005524">
    <property type="term" value="F:ATP binding"/>
    <property type="evidence" value="ECO:0007669"/>
    <property type="project" value="UniProtKB-KW"/>
</dbReference>
<keyword evidence="6 17" id="KW-0597">Phosphoprotein</keyword>
<comment type="PTM">
    <text evidence="17">Autophosphorylated.</text>
</comment>
<feature type="modified residue" description="Phosphohistidine; by autocatalysis" evidence="17">
    <location>
        <position position="150"/>
    </location>
</feature>
<keyword evidence="4" id="KW-0004">4Fe-4S</keyword>
<keyword evidence="9 16" id="KW-0547">Nucleotide-binding</keyword>